<feature type="region of interest" description="Disordered" evidence="1">
    <location>
        <begin position="294"/>
        <end position="320"/>
    </location>
</feature>
<evidence type="ECO:0000313" key="4">
    <source>
        <dbReference type="Proteomes" id="UP001285441"/>
    </source>
</evidence>
<accession>A0AAE0NU19</accession>
<dbReference type="Proteomes" id="UP001285441">
    <property type="component" value="Unassembled WGS sequence"/>
</dbReference>
<feature type="compositionally biased region" description="Acidic residues" evidence="1">
    <location>
        <begin position="299"/>
        <end position="320"/>
    </location>
</feature>
<dbReference type="AlphaFoldDB" id="A0AAE0NU19"/>
<feature type="region of interest" description="Disordered" evidence="1">
    <location>
        <begin position="1"/>
        <end position="25"/>
    </location>
</feature>
<reference evidence="3" key="2">
    <citation type="submission" date="2023-06" db="EMBL/GenBank/DDBJ databases">
        <authorList>
            <consortium name="Lawrence Berkeley National Laboratory"/>
            <person name="Haridas S."/>
            <person name="Hensen N."/>
            <person name="Bonometti L."/>
            <person name="Westerberg I."/>
            <person name="Brannstrom I.O."/>
            <person name="Guillou S."/>
            <person name="Cros-Aarteil S."/>
            <person name="Calhoun S."/>
            <person name="Kuo A."/>
            <person name="Mondo S."/>
            <person name="Pangilinan J."/>
            <person name="Riley R."/>
            <person name="LaButti K."/>
            <person name="Andreopoulos B."/>
            <person name="Lipzen A."/>
            <person name="Chen C."/>
            <person name="Yanf M."/>
            <person name="Daum C."/>
            <person name="Ng V."/>
            <person name="Clum A."/>
            <person name="Steindorff A."/>
            <person name="Ohm R."/>
            <person name="Martin F."/>
            <person name="Silar P."/>
            <person name="Natvig D."/>
            <person name="Lalanne C."/>
            <person name="Gautier V."/>
            <person name="Ament-velasquez S.L."/>
            <person name="Kruys A."/>
            <person name="Hutchinson M.I."/>
            <person name="Powell A.J."/>
            <person name="Barry K."/>
            <person name="Miller A.N."/>
            <person name="Grigoriev I.V."/>
            <person name="Debuchy R."/>
            <person name="Gladieux P."/>
            <person name="Thoren M.H."/>
            <person name="Johannesson H."/>
        </authorList>
    </citation>
    <scope>NUCLEOTIDE SEQUENCE</scope>
    <source>
        <strain evidence="3">CBS 232.78</strain>
    </source>
</reference>
<name>A0AAE0NU19_9PEZI</name>
<organism evidence="3 4">
    <name type="scientific">Podospora didyma</name>
    <dbReference type="NCBI Taxonomy" id="330526"/>
    <lineage>
        <taxon>Eukaryota</taxon>
        <taxon>Fungi</taxon>
        <taxon>Dikarya</taxon>
        <taxon>Ascomycota</taxon>
        <taxon>Pezizomycotina</taxon>
        <taxon>Sordariomycetes</taxon>
        <taxon>Sordariomycetidae</taxon>
        <taxon>Sordariales</taxon>
        <taxon>Podosporaceae</taxon>
        <taxon>Podospora</taxon>
    </lineage>
</organism>
<dbReference type="InterPro" id="IPR024630">
    <property type="entry name" value="Stc1"/>
</dbReference>
<dbReference type="EMBL" id="JAULSW010000003">
    <property type="protein sequence ID" value="KAK3387649.1"/>
    <property type="molecule type" value="Genomic_DNA"/>
</dbReference>
<comment type="caution">
    <text evidence="3">The sequence shown here is derived from an EMBL/GenBank/DDBJ whole genome shotgun (WGS) entry which is preliminary data.</text>
</comment>
<evidence type="ECO:0000313" key="3">
    <source>
        <dbReference type="EMBL" id="KAK3387649.1"/>
    </source>
</evidence>
<sequence>MVLRTTPSSTASNPDLPLTQKDNPPAARLRCAADGEFKPRDNFSDKNLADYDYRARRGMATPGNSGIKCREHSGTPDDMLCRGPCNKRQAIKFFSRSTRRNGKMWCNDCTSWQLALDASESHKLLPPPGAVKRDDFIAPLPYVGHLKDDQVFDHEVDGARSVSGSVSASITASVSNFGSQPSRTPAPHWFLPPMDDTLTGSLGSRSSAAPSVSDIEAVTVSQPDQQRGTVTFNAWGPNGEQQRMTKCPTVVSEITTTAYTERTVQTAKEPVKVGKSGWAKPDTRRILPDMPDYLRFDLGNDDDDEMAPPSDYDGESEDEI</sequence>
<feature type="compositionally biased region" description="Polar residues" evidence="1">
    <location>
        <begin position="1"/>
        <end position="13"/>
    </location>
</feature>
<gene>
    <name evidence="3" type="ORF">B0H63DRAFT_162416</name>
</gene>
<reference evidence="3" key="1">
    <citation type="journal article" date="2023" name="Mol. Phylogenet. Evol.">
        <title>Genome-scale phylogeny and comparative genomics of the fungal order Sordariales.</title>
        <authorList>
            <person name="Hensen N."/>
            <person name="Bonometti L."/>
            <person name="Westerberg I."/>
            <person name="Brannstrom I.O."/>
            <person name="Guillou S."/>
            <person name="Cros-Aarteil S."/>
            <person name="Calhoun S."/>
            <person name="Haridas S."/>
            <person name="Kuo A."/>
            <person name="Mondo S."/>
            <person name="Pangilinan J."/>
            <person name="Riley R."/>
            <person name="LaButti K."/>
            <person name="Andreopoulos B."/>
            <person name="Lipzen A."/>
            <person name="Chen C."/>
            <person name="Yan M."/>
            <person name="Daum C."/>
            <person name="Ng V."/>
            <person name="Clum A."/>
            <person name="Steindorff A."/>
            <person name="Ohm R.A."/>
            <person name="Martin F."/>
            <person name="Silar P."/>
            <person name="Natvig D.O."/>
            <person name="Lalanne C."/>
            <person name="Gautier V."/>
            <person name="Ament-Velasquez S.L."/>
            <person name="Kruys A."/>
            <person name="Hutchinson M.I."/>
            <person name="Powell A.J."/>
            <person name="Barry K."/>
            <person name="Miller A.N."/>
            <person name="Grigoriev I.V."/>
            <person name="Debuchy R."/>
            <person name="Gladieux P."/>
            <person name="Hiltunen Thoren M."/>
            <person name="Johannesson H."/>
        </authorList>
    </citation>
    <scope>NUCLEOTIDE SEQUENCE</scope>
    <source>
        <strain evidence="3">CBS 232.78</strain>
    </source>
</reference>
<proteinExistence type="predicted"/>
<feature type="domain" description="Stc1" evidence="2">
    <location>
        <begin position="30"/>
        <end position="110"/>
    </location>
</feature>
<evidence type="ECO:0000259" key="2">
    <source>
        <dbReference type="Pfam" id="PF12898"/>
    </source>
</evidence>
<keyword evidence="4" id="KW-1185">Reference proteome</keyword>
<protein>
    <recommendedName>
        <fullName evidence="2">Stc1 domain-containing protein</fullName>
    </recommendedName>
</protein>
<evidence type="ECO:0000256" key="1">
    <source>
        <dbReference type="SAM" id="MobiDB-lite"/>
    </source>
</evidence>
<dbReference type="Pfam" id="PF12898">
    <property type="entry name" value="Stc1"/>
    <property type="match status" value="1"/>
</dbReference>